<dbReference type="AlphaFoldDB" id="A0A7J0BTY4"/>
<dbReference type="Pfam" id="PF00462">
    <property type="entry name" value="Glutaredoxin"/>
    <property type="match status" value="1"/>
</dbReference>
<dbReference type="Proteomes" id="UP000503820">
    <property type="component" value="Unassembled WGS sequence"/>
</dbReference>
<keyword evidence="3" id="KW-1185">Reference proteome</keyword>
<dbReference type="RefSeq" id="WP_174409318.1">
    <property type="nucleotide sequence ID" value="NZ_BLVP01000007.1"/>
</dbReference>
<sequence length="87" mass="9866">MAKNCKVTLFALSTCIHCKKAKQFLEDNGIPFDVVFVDQLTGDERKETIERIKKHNPKLSFPTILVDEGVCVIVGFQKEELQEALDL</sequence>
<dbReference type="Gene3D" id="3.40.30.10">
    <property type="entry name" value="Glutaredoxin"/>
    <property type="match status" value="1"/>
</dbReference>
<feature type="domain" description="Glutaredoxin" evidence="1">
    <location>
        <begin position="7"/>
        <end position="68"/>
    </location>
</feature>
<evidence type="ECO:0000313" key="3">
    <source>
        <dbReference type="Proteomes" id="UP000503820"/>
    </source>
</evidence>
<evidence type="ECO:0000313" key="2">
    <source>
        <dbReference type="EMBL" id="GFM36651.1"/>
    </source>
</evidence>
<reference evidence="2 3" key="1">
    <citation type="submission" date="2020-05" db="EMBL/GenBank/DDBJ databases">
        <title>Draft genome sequence of Desulfovibrio psychrotolerans JS1T.</title>
        <authorList>
            <person name="Ueno A."/>
            <person name="Tamazawa S."/>
            <person name="Tamamura S."/>
            <person name="Murakami T."/>
            <person name="Kiyama T."/>
            <person name="Inomata H."/>
            <person name="Amano Y."/>
            <person name="Miyakawa K."/>
            <person name="Tamaki H."/>
            <person name="Naganuma T."/>
            <person name="Kaneko K."/>
        </authorList>
    </citation>
    <scope>NUCLEOTIDE SEQUENCE [LARGE SCALE GENOMIC DNA]</scope>
    <source>
        <strain evidence="2 3">JS1</strain>
    </source>
</reference>
<proteinExistence type="predicted"/>
<dbReference type="CDD" id="cd02976">
    <property type="entry name" value="NrdH"/>
    <property type="match status" value="1"/>
</dbReference>
<dbReference type="InterPro" id="IPR002109">
    <property type="entry name" value="Glutaredoxin"/>
</dbReference>
<evidence type="ECO:0000259" key="1">
    <source>
        <dbReference type="Pfam" id="PF00462"/>
    </source>
</evidence>
<comment type="caution">
    <text evidence="2">The sequence shown here is derived from an EMBL/GenBank/DDBJ whole genome shotgun (WGS) entry which is preliminary data.</text>
</comment>
<dbReference type="PROSITE" id="PS51354">
    <property type="entry name" value="GLUTAREDOXIN_2"/>
    <property type="match status" value="1"/>
</dbReference>
<dbReference type="InterPro" id="IPR036249">
    <property type="entry name" value="Thioredoxin-like_sf"/>
</dbReference>
<accession>A0A7J0BTY4</accession>
<dbReference type="SUPFAM" id="SSF52833">
    <property type="entry name" value="Thioredoxin-like"/>
    <property type="match status" value="1"/>
</dbReference>
<gene>
    <name evidence="2" type="ORF">DSM19430T_13350</name>
</gene>
<dbReference type="EMBL" id="BLVP01000007">
    <property type="protein sequence ID" value="GFM36651.1"/>
    <property type="molecule type" value="Genomic_DNA"/>
</dbReference>
<name>A0A7J0BTY4_9BACT</name>
<organism evidence="2 3">
    <name type="scientific">Desulfovibrio psychrotolerans</name>
    <dbReference type="NCBI Taxonomy" id="415242"/>
    <lineage>
        <taxon>Bacteria</taxon>
        <taxon>Pseudomonadati</taxon>
        <taxon>Thermodesulfobacteriota</taxon>
        <taxon>Desulfovibrionia</taxon>
        <taxon>Desulfovibrionales</taxon>
        <taxon>Desulfovibrionaceae</taxon>
        <taxon>Desulfovibrio</taxon>
    </lineage>
</organism>
<protein>
    <submittedName>
        <fullName evidence="2">NrdH-redoxin</fullName>
    </submittedName>
</protein>